<evidence type="ECO:0000313" key="2">
    <source>
        <dbReference type="EMBL" id="UXC17765.1"/>
    </source>
</evidence>
<sequence>MLRNPCPAAEGKPMKKFLPLCALVLPFALTGQAIAGANTAQLNCTGSRAGQAVSLVGAIPASIVDIDLQLSYGAQTLGLASPQAEATERTDFRRGIFKLDVALSGANRLQLQAQPKSIKYKGSMGGGKLKASFVATIQEAPEPFQAALKAAELRCSYAYEI</sequence>
<name>A0ABY5ZYF5_9BURK</name>
<dbReference type="RefSeq" id="WP_182344838.1">
    <property type="nucleotide sequence ID" value="NZ_CP104377.1"/>
</dbReference>
<feature type="chain" id="PRO_5046132893" evidence="1">
    <location>
        <begin position="36"/>
        <end position="161"/>
    </location>
</feature>
<dbReference type="Proteomes" id="UP001058290">
    <property type="component" value="Chromosome"/>
</dbReference>
<feature type="signal peptide" evidence="1">
    <location>
        <begin position="1"/>
        <end position="35"/>
    </location>
</feature>
<protein>
    <submittedName>
        <fullName evidence="2">Uncharacterized protein</fullName>
    </submittedName>
</protein>
<accession>A0ABY5ZYF5</accession>
<evidence type="ECO:0000256" key="1">
    <source>
        <dbReference type="SAM" id="SignalP"/>
    </source>
</evidence>
<evidence type="ECO:0000313" key="3">
    <source>
        <dbReference type="Proteomes" id="UP001058290"/>
    </source>
</evidence>
<dbReference type="EMBL" id="CP104377">
    <property type="protein sequence ID" value="UXC17765.1"/>
    <property type="molecule type" value="Genomic_DNA"/>
</dbReference>
<gene>
    <name evidence="2" type="ORF">N4T19_19015</name>
</gene>
<keyword evidence="1" id="KW-0732">Signal</keyword>
<keyword evidence="3" id="KW-1185">Reference proteome</keyword>
<organism evidence="2 3">
    <name type="scientific">Comamonas squillarum</name>
    <dbReference type="NCBI Taxonomy" id="2977320"/>
    <lineage>
        <taxon>Bacteria</taxon>
        <taxon>Pseudomonadati</taxon>
        <taxon>Pseudomonadota</taxon>
        <taxon>Betaproteobacteria</taxon>
        <taxon>Burkholderiales</taxon>
        <taxon>Comamonadaceae</taxon>
        <taxon>Comamonas</taxon>
    </lineage>
</organism>
<proteinExistence type="predicted"/>
<reference evidence="2" key="1">
    <citation type="submission" date="2022-09" db="EMBL/GenBank/DDBJ databases">
        <title>Bacterial diversity in gut of crayfish and pufferfish.</title>
        <authorList>
            <person name="Huang Y."/>
        </authorList>
    </citation>
    <scope>NUCLEOTIDE SEQUENCE</scope>
    <source>
        <strain evidence="2">PR12</strain>
    </source>
</reference>